<keyword evidence="3" id="KW-0808">Transferase</keyword>
<evidence type="ECO:0000259" key="2">
    <source>
        <dbReference type="Pfam" id="PF01757"/>
    </source>
</evidence>
<feature type="transmembrane region" description="Helical" evidence="1">
    <location>
        <begin position="343"/>
        <end position="365"/>
    </location>
</feature>
<sequence>MPTFESRTIRSPFPSAAEVEANTPPQRDRSLDFVRLFSLVVVIAGHGIMLLVTVGPDSLIFGNLLSESFALQASTWLLQVLPLFFFAGAAAGALGWRRGAGWGAWLMRRAQRLYRPVFFYVAAWIVMLIAAKPVVPQYVHNAVAGLSIQLLWFIGIYVVVLAFVPALARITRASQLGFVVGGLVGGAALIDAVRLNGGPMMIGYVNILVWLIPAALGVGYVRGLLARRWALRIATAALGFDVVLVTAGPYDVSLVTIPGQQLSNMTPPSLLLAGHTIVLSCLFVVAAPWCARAMRHARLWWFVAIGNRGAMTLYLWHMPALLIVSAVSHVLGHDRSTPTQPGFGTLLLAQLVAFAATTAGLFVLLQPLENRPIDRWDDAVAEVGGVRNIVVGAVVICAGLANLLAAKWGLAGPGVWCTGAAAAFLLLARLQTRVRRTDDAPLVTFGVEQHLKAARRVGHDPADRDGAHSYCS</sequence>
<evidence type="ECO:0000313" key="4">
    <source>
        <dbReference type="Proteomes" id="UP000655868"/>
    </source>
</evidence>
<dbReference type="InterPro" id="IPR002656">
    <property type="entry name" value="Acyl_transf_3_dom"/>
</dbReference>
<keyword evidence="1" id="KW-0472">Membrane</keyword>
<comment type="caution">
    <text evidence="3">The sequence shown here is derived from an EMBL/GenBank/DDBJ whole genome shotgun (WGS) entry which is preliminary data.</text>
</comment>
<feature type="domain" description="Acyltransferase 3" evidence="2">
    <location>
        <begin position="29"/>
        <end position="364"/>
    </location>
</feature>
<feature type="transmembrane region" description="Helical" evidence="1">
    <location>
        <begin position="201"/>
        <end position="222"/>
    </location>
</feature>
<dbReference type="Proteomes" id="UP000655868">
    <property type="component" value="Unassembled WGS sequence"/>
</dbReference>
<keyword evidence="1" id="KW-0812">Transmembrane</keyword>
<feature type="transmembrane region" description="Helical" evidence="1">
    <location>
        <begin position="117"/>
        <end position="135"/>
    </location>
</feature>
<organism evidence="3 4">
    <name type="scientific">Antrihabitans stalagmiti</name>
    <dbReference type="NCBI Taxonomy" id="2799499"/>
    <lineage>
        <taxon>Bacteria</taxon>
        <taxon>Bacillati</taxon>
        <taxon>Actinomycetota</taxon>
        <taxon>Actinomycetes</taxon>
        <taxon>Mycobacteriales</taxon>
        <taxon>Nocardiaceae</taxon>
        <taxon>Antrihabitans</taxon>
    </lineage>
</organism>
<proteinExistence type="predicted"/>
<feature type="transmembrane region" description="Helical" evidence="1">
    <location>
        <begin position="229"/>
        <end position="250"/>
    </location>
</feature>
<protein>
    <submittedName>
        <fullName evidence="3">Acyltransferase</fullName>
    </submittedName>
</protein>
<accession>A0A934U4Y0</accession>
<feature type="transmembrane region" description="Helical" evidence="1">
    <location>
        <begin position="36"/>
        <end position="56"/>
    </location>
</feature>
<evidence type="ECO:0000256" key="1">
    <source>
        <dbReference type="SAM" id="Phobius"/>
    </source>
</evidence>
<dbReference type="EMBL" id="JAEMNV010000006">
    <property type="protein sequence ID" value="MBJ8340876.1"/>
    <property type="molecule type" value="Genomic_DNA"/>
</dbReference>
<dbReference type="Pfam" id="PF01757">
    <property type="entry name" value="Acyl_transf_3"/>
    <property type="match status" value="1"/>
</dbReference>
<keyword evidence="4" id="KW-1185">Reference proteome</keyword>
<feature type="transmembrane region" description="Helical" evidence="1">
    <location>
        <begin position="176"/>
        <end position="195"/>
    </location>
</feature>
<feature type="transmembrane region" description="Helical" evidence="1">
    <location>
        <begin position="270"/>
        <end position="291"/>
    </location>
</feature>
<reference evidence="3" key="1">
    <citation type="submission" date="2020-12" db="EMBL/GenBank/DDBJ databases">
        <title>Antrihabitans popcorni sp. nov. and Antrihabitans auranticaus sp. nov., isolated from a larva cave.</title>
        <authorList>
            <person name="Lee S.D."/>
            <person name="Kim I.S."/>
        </authorList>
    </citation>
    <scope>NUCLEOTIDE SEQUENCE</scope>
    <source>
        <strain evidence="3">YC3-6</strain>
    </source>
</reference>
<evidence type="ECO:0000313" key="3">
    <source>
        <dbReference type="EMBL" id="MBJ8340876.1"/>
    </source>
</evidence>
<feature type="transmembrane region" description="Helical" evidence="1">
    <location>
        <begin position="386"/>
        <end position="404"/>
    </location>
</feature>
<dbReference type="GO" id="GO:0016747">
    <property type="term" value="F:acyltransferase activity, transferring groups other than amino-acyl groups"/>
    <property type="evidence" value="ECO:0007669"/>
    <property type="project" value="InterPro"/>
</dbReference>
<feature type="transmembrane region" description="Helical" evidence="1">
    <location>
        <begin position="312"/>
        <end position="331"/>
    </location>
</feature>
<gene>
    <name evidence="3" type="ORF">JGU71_18490</name>
</gene>
<feature type="transmembrane region" description="Helical" evidence="1">
    <location>
        <begin position="141"/>
        <end position="164"/>
    </location>
</feature>
<dbReference type="RefSeq" id="WP_199705771.1">
    <property type="nucleotide sequence ID" value="NZ_JAEMNV010000006.1"/>
</dbReference>
<feature type="transmembrane region" description="Helical" evidence="1">
    <location>
        <begin position="410"/>
        <end position="428"/>
    </location>
</feature>
<name>A0A934U4Y0_9NOCA</name>
<keyword evidence="3" id="KW-0012">Acyltransferase</keyword>
<keyword evidence="1" id="KW-1133">Transmembrane helix</keyword>
<dbReference type="AlphaFoldDB" id="A0A934U4Y0"/>
<feature type="transmembrane region" description="Helical" evidence="1">
    <location>
        <begin position="76"/>
        <end position="96"/>
    </location>
</feature>